<organism evidence="1 2">
    <name type="scientific">Fistulifera solaris</name>
    <name type="common">Oleaginous diatom</name>
    <dbReference type="NCBI Taxonomy" id="1519565"/>
    <lineage>
        <taxon>Eukaryota</taxon>
        <taxon>Sar</taxon>
        <taxon>Stramenopiles</taxon>
        <taxon>Ochrophyta</taxon>
        <taxon>Bacillariophyta</taxon>
        <taxon>Bacillariophyceae</taxon>
        <taxon>Bacillariophycidae</taxon>
        <taxon>Naviculales</taxon>
        <taxon>Naviculaceae</taxon>
        <taxon>Fistulifera</taxon>
    </lineage>
</organism>
<dbReference type="SUPFAM" id="SSF51197">
    <property type="entry name" value="Clavaminate synthase-like"/>
    <property type="match status" value="1"/>
</dbReference>
<comment type="caution">
    <text evidence="1">The sequence shown here is derived from an EMBL/GenBank/DDBJ whole genome shotgun (WGS) entry which is preliminary data.</text>
</comment>
<sequence length="373" mass="41475">MSIKNDTIEPVVIIDWKDVAASEASLQNDLLKAFGRDGTGIIAIRNVPGFVEAKRAFLPLAHTLATLPVDLLEATLTDPDSLYNAGWSHGKEKLGDQPDFAKGSFYFNPVTDLPGTEEDRIKYPLSYPKNVWPDIPEFKERAMRIGCIMKDAVIALTRHLDTLAQSQKTAYPPSFLHNAMNGTEKVKARLLYYFPLESDQPQQQKKDFWIGWHNDSGFLTALAGDLYVNHITGTVVECPDPHAGLYVATRRGTFRVEIPPDCMAVQMGECTQIVSGGVFSATPHCVRGISSSKEQPIARVSLPCFVDTPPSFPLCVPRGCDLQEVMDATVPSDRVPPLEKRWTKDGMSFGDFLTKTFSLYYSWNQKDRGQADN</sequence>
<dbReference type="InParanoid" id="A0A1Z5J772"/>
<keyword evidence="2" id="KW-1185">Reference proteome</keyword>
<dbReference type="AlphaFoldDB" id="A0A1Z5J772"/>
<dbReference type="OrthoDB" id="438224at2759"/>
<proteinExistence type="predicted"/>
<dbReference type="Gene3D" id="2.60.120.330">
    <property type="entry name" value="B-lactam Antibiotic, Isopenicillin N Synthase, Chain"/>
    <property type="match status" value="1"/>
</dbReference>
<dbReference type="PANTHER" id="PTHR48420">
    <property type="entry name" value="NON-HAEM DIOXYGENASE N-TERMINAL DOMAIN-CONTAINING PROTEIN"/>
    <property type="match status" value="1"/>
</dbReference>
<evidence type="ECO:0000313" key="2">
    <source>
        <dbReference type="Proteomes" id="UP000198406"/>
    </source>
</evidence>
<gene>
    <name evidence="1" type="ORF">FisN_11Lh241</name>
</gene>
<evidence type="ECO:0000313" key="1">
    <source>
        <dbReference type="EMBL" id="GAX09786.1"/>
    </source>
</evidence>
<accession>A0A1Z5J772</accession>
<name>A0A1Z5J772_FISSO</name>
<protein>
    <recommendedName>
        <fullName evidence="3">Isopenicillin N synthase-like Fe(2+) 2OG dioxygenase domain-containing protein</fullName>
    </recommendedName>
</protein>
<dbReference type="InterPro" id="IPR027443">
    <property type="entry name" value="IPNS-like_sf"/>
</dbReference>
<dbReference type="Proteomes" id="UP000198406">
    <property type="component" value="Unassembled WGS sequence"/>
</dbReference>
<dbReference type="PANTHER" id="PTHR48420:SF1">
    <property type="entry name" value="NON-HAEM DIOXYGENASE N-TERMINAL DOMAIN-CONTAINING PROTEIN"/>
    <property type="match status" value="1"/>
</dbReference>
<evidence type="ECO:0008006" key="3">
    <source>
        <dbReference type="Google" id="ProtNLM"/>
    </source>
</evidence>
<reference evidence="1 2" key="1">
    <citation type="journal article" date="2015" name="Plant Cell">
        <title>Oil accumulation by the oleaginous diatom Fistulifera solaris as revealed by the genome and transcriptome.</title>
        <authorList>
            <person name="Tanaka T."/>
            <person name="Maeda Y."/>
            <person name="Veluchamy A."/>
            <person name="Tanaka M."/>
            <person name="Abida H."/>
            <person name="Marechal E."/>
            <person name="Bowler C."/>
            <person name="Muto M."/>
            <person name="Sunaga Y."/>
            <person name="Tanaka M."/>
            <person name="Yoshino T."/>
            <person name="Taniguchi T."/>
            <person name="Fukuda Y."/>
            <person name="Nemoto M."/>
            <person name="Matsumoto M."/>
            <person name="Wong P.S."/>
            <person name="Aburatani S."/>
            <person name="Fujibuchi W."/>
        </authorList>
    </citation>
    <scope>NUCLEOTIDE SEQUENCE [LARGE SCALE GENOMIC DNA]</scope>
    <source>
        <strain evidence="1 2">JPCC DA0580</strain>
    </source>
</reference>
<dbReference type="EMBL" id="BDSP01000013">
    <property type="protein sequence ID" value="GAX09786.1"/>
    <property type="molecule type" value="Genomic_DNA"/>
</dbReference>